<proteinExistence type="predicted"/>
<dbReference type="GO" id="GO:0016746">
    <property type="term" value="F:acyltransferase activity"/>
    <property type="evidence" value="ECO:0007669"/>
    <property type="project" value="UniProtKB-KW"/>
</dbReference>
<organism evidence="7 8">
    <name type="scientific">Chelatococcus albus</name>
    <dbReference type="NCBI Taxonomy" id="3047466"/>
    <lineage>
        <taxon>Bacteria</taxon>
        <taxon>Pseudomonadati</taxon>
        <taxon>Pseudomonadota</taxon>
        <taxon>Alphaproteobacteria</taxon>
        <taxon>Hyphomicrobiales</taxon>
        <taxon>Chelatococcaceae</taxon>
        <taxon>Chelatococcus</taxon>
    </lineage>
</organism>
<keyword evidence="5" id="KW-1133">Transmembrane helix</keyword>
<dbReference type="PANTHER" id="PTHR10434">
    <property type="entry name" value="1-ACYL-SN-GLYCEROL-3-PHOSPHATE ACYLTRANSFERASE"/>
    <property type="match status" value="1"/>
</dbReference>
<feature type="transmembrane region" description="Helical" evidence="5">
    <location>
        <begin position="12"/>
        <end position="30"/>
    </location>
</feature>
<keyword evidence="2" id="KW-0808">Transferase</keyword>
<dbReference type="SUPFAM" id="SSF69593">
    <property type="entry name" value="Glycerol-3-phosphate (1)-acyltransferase"/>
    <property type="match status" value="1"/>
</dbReference>
<evidence type="ECO:0000256" key="1">
    <source>
        <dbReference type="ARBA" id="ARBA00005189"/>
    </source>
</evidence>
<sequence length="256" mass="28614">MLVLRSALFNLLFYANLIVWMIGALPSLLMPRRAIMRIARAWARSALWLLRVVAGTTVEYRGLENLPPGGCLVACKHQSMWETFALLTMFDDPAFILKRELTFIPFFGWLAWKADMVPVDRSGGAAALAAMLAKARKEARHGRQIVIFPEGTRRPPGAPPAYKAGIAHLYTSLGVPCLPVALNSGLYWPRRKFLRRPGTIRVEFLPPLPPGLRRQEMLAEVERRIEESSDRLLAEGRAELGLADERPAAPARPRSP</sequence>
<evidence type="ECO:0000256" key="2">
    <source>
        <dbReference type="ARBA" id="ARBA00022679"/>
    </source>
</evidence>
<evidence type="ECO:0000256" key="3">
    <source>
        <dbReference type="ARBA" id="ARBA00023315"/>
    </source>
</evidence>
<comment type="pathway">
    <text evidence="1">Lipid metabolism.</text>
</comment>
<evidence type="ECO:0000256" key="5">
    <source>
        <dbReference type="SAM" id="Phobius"/>
    </source>
</evidence>
<evidence type="ECO:0000313" key="7">
    <source>
        <dbReference type="EMBL" id="MDJ1157431.1"/>
    </source>
</evidence>
<keyword evidence="3 7" id="KW-0012">Acyltransferase</keyword>
<feature type="domain" description="Phospholipid/glycerol acyltransferase" evidence="6">
    <location>
        <begin position="71"/>
        <end position="185"/>
    </location>
</feature>
<keyword evidence="5" id="KW-0472">Membrane</keyword>
<comment type="caution">
    <text evidence="7">The sequence shown here is derived from an EMBL/GenBank/DDBJ whole genome shotgun (WGS) entry which is preliminary data.</text>
</comment>
<dbReference type="PANTHER" id="PTHR10434:SF40">
    <property type="entry name" value="1-ACYL-SN-GLYCEROL-3-PHOSPHATE ACYLTRANSFERASE"/>
    <property type="match status" value="1"/>
</dbReference>
<accession>A0ABT7ADH3</accession>
<feature type="compositionally biased region" description="Basic and acidic residues" evidence="4">
    <location>
        <begin position="236"/>
        <end position="247"/>
    </location>
</feature>
<dbReference type="Pfam" id="PF01553">
    <property type="entry name" value="Acyltransferase"/>
    <property type="match status" value="1"/>
</dbReference>
<dbReference type="SMART" id="SM00563">
    <property type="entry name" value="PlsC"/>
    <property type="match status" value="1"/>
</dbReference>
<name>A0ABT7ADH3_9HYPH</name>
<dbReference type="CDD" id="cd07989">
    <property type="entry name" value="LPLAT_AGPAT-like"/>
    <property type="match status" value="1"/>
</dbReference>
<reference evidence="7 8" key="1">
    <citation type="submission" date="2023-05" db="EMBL/GenBank/DDBJ databases">
        <title>Chelatococcus sp. nov., a moderately thermophilic bacterium isolated from hot spring microbial mat.</title>
        <authorList>
            <person name="Hu C.-J."/>
            <person name="Li W.-J."/>
        </authorList>
    </citation>
    <scope>NUCLEOTIDE SEQUENCE [LARGE SCALE GENOMIC DNA]</scope>
    <source>
        <strain evidence="7 8">SYSU G07232</strain>
    </source>
</reference>
<gene>
    <name evidence="7" type="ORF">QNA08_04155</name>
</gene>
<evidence type="ECO:0000313" key="8">
    <source>
        <dbReference type="Proteomes" id="UP001321492"/>
    </source>
</evidence>
<evidence type="ECO:0000259" key="6">
    <source>
        <dbReference type="SMART" id="SM00563"/>
    </source>
</evidence>
<dbReference type="EMBL" id="JASJEV010000002">
    <property type="protein sequence ID" value="MDJ1157431.1"/>
    <property type="molecule type" value="Genomic_DNA"/>
</dbReference>
<evidence type="ECO:0000256" key="4">
    <source>
        <dbReference type="SAM" id="MobiDB-lite"/>
    </source>
</evidence>
<dbReference type="Proteomes" id="UP001321492">
    <property type="component" value="Unassembled WGS sequence"/>
</dbReference>
<protein>
    <submittedName>
        <fullName evidence="7">1-acyl-sn-glycerol-3-phosphate acyltransferase</fullName>
    </submittedName>
</protein>
<feature type="region of interest" description="Disordered" evidence="4">
    <location>
        <begin position="236"/>
        <end position="256"/>
    </location>
</feature>
<dbReference type="InterPro" id="IPR002123">
    <property type="entry name" value="Plipid/glycerol_acylTrfase"/>
</dbReference>
<keyword evidence="8" id="KW-1185">Reference proteome</keyword>
<dbReference type="RefSeq" id="WP_283739697.1">
    <property type="nucleotide sequence ID" value="NZ_JASJEV010000002.1"/>
</dbReference>
<keyword evidence="5" id="KW-0812">Transmembrane</keyword>